<evidence type="ECO:0000256" key="6">
    <source>
        <dbReference type="SAM" id="Phobius"/>
    </source>
</evidence>
<dbReference type="Proteomes" id="UP001148125">
    <property type="component" value="Unassembled WGS sequence"/>
</dbReference>
<keyword evidence="5 6" id="KW-0472">Membrane</keyword>
<evidence type="ECO:0000256" key="4">
    <source>
        <dbReference type="ARBA" id="ARBA00022989"/>
    </source>
</evidence>
<comment type="caution">
    <text evidence="7">The sequence shown here is derived from an EMBL/GenBank/DDBJ whole genome shotgun (WGS) entry which is preliminary data.</text>
</comment>
<reference evidence="7" key="1">
    <citation type="submission" date="2024-05" db="EMBL/GenBank/DDBJ databases">
        <title>Alkalihalobacillus sp. strain MEB203 novel alkaliphilic bacterium from Lonar Lake, India.</title>
        <authorList>
            <person name="Joshi A."/>
            <person name="Thite S."/>
            <person name="Mengade P."/>
        </authorList>
    </citation>
    <scope>NUCLEOTIDE SEQUENCE</scope>
    <source>
        <strain evidence="7">MEB 203</strain>
    </source>
</reference>
<sequence length="50" mass="5346">MSYYGGYGCHYGYAPVAGVAHHAPGTGFALIVVLFILLIIVGTAFTHKKY</sequence>
<accession>A0ABT5VDY1</accession>
<feature type="transmembrane region" description="Helical" evidence="6">
    <location>
        <begin position="27"/>
        <end position="46"/>
    </location>
</feature>
<evidence type="ECO:0000313" key="7">
    <source>
        <dbReference type="EMBL" id="MDE5413341.1"/>
    </source>
</evidence>
<keyword evidence="3 6" id="KW-0812">Transmembrane</keyword>
<comment type="subcellular location">
    <subcellularLocation>
        <location evidence="1">Membrane</location>
        <topology evidence="1">Single-pass membrane protein</topology>
    </subcellularLocation>
</comment>
<evidence type="ECO:0000256" key="2">
    <source>
        <dbReference type="ARBA" id="ARBA00010221"/>
    </source>
</evidence>
<protein>
    <submittedName>
        <fullName evidence="7">YjcZ family sporulation protein</fullName>
    </submittedName>
</protein>
<dbReference type="NCBIfam" id="TIGR01732">
    <property type="entry name" value="tiny_TM_bacill"/>
    <property type="match status" value="1"/>
</dbReference>
<keyword evidence="8" id="KW-1185">Reference proteome</keyword>
<organism evidence="7 8">
    <name type="scientific">Alkalihalobacterium chitinilyticum</name>
    <dbReference type="NCBI Taxonomy" id="2980103"/>
    <lineage>
        <taxon>Bacteria</taxon>
        <taxon>Bacillati</taxon>
        <taxon>Bacillota</taxon>
        <taxon>Bacilli</taxon>
        <taxon>Bacillales</taxon>
        <taxon>Bacillaceae</taxon>
        <taxon>Alkalihalobacterium</taxon>
    </lineage>
</organism>
<proteinExistence type="inferred from homology"/>
<dbReference type="EMBL" id="JAOTPO010000004">
    <property type="protein sequence ID" value="MDE5413341.1"/>
    <property type="molecule type" value="Genomic_DNA"/>
</dbReference>
<keyword evidence="4 6" id="KW-1133">Transmembrane helix</keyword>
<evidence type="ECO:0000256" key="5">
    <source>
        <dbReference type="ARBA" id="ARBA00023136"/>
    </source>
</evidence>
<gene>
    <name evidence="7" type="ORF">N7Z68_08075</name>
</gene>
<evidence type="ECO:0000313" key="8">
    <source>
        <dbReference type="Proteomes" id="UP001148125"/>
    </source>
</evidence>
<evidence type="ECO:0000256" key="3">
    <source>
        <dbReference type="ARBA" id="ARBA00022692"/>
    </source>
</evidence>
<dbReference type="RefSeq" id="WP_275117958.1">
    <property type="nucleotide sequence ID" value="NZ_JAOTPO010000004.1"/>
</dbReference>
<name>A0ABT5VDY1_9BACI</name>
<evidence type="ECO:0000256" key="1">
    <source>
        <dbReference type="ARBA" id="ARBA00004167"/>
    </source>
</evidence>
<comment type="similarity">
    <text evidence="2">Belongs to the SscA family.</text>
</comment>
<dbReference type="InterPro" id="IPR010070">
    <property type="entry name" value="YjcZ-like"/>
</dbReference>
<dbReference type="Pfam" id="PF09680">
    <property type="entry name" value="YjcZ_2"/>
    <property type="match status" value="1"/>
</dbReference>